<dbReference type="Pfam" id="PF03992">
    <property type="entry name" value="ABM"/>
    <property type="match status" value="1"/>
</dbReference>
<dbReference type="AlphaFoldDB" id="A0A9P7KMS3"/>
<protein>
    <recommendedName>
        <fullName evidence="1">ABM domain-containing protein</fullName>
    </recommendedName>
</protein>
<dbReference type="InterPro" id="IPR007138">
    <property type="entry name" value="ABM_dom"/>
</dbReference>
<dbReference type="InterPro" id="IPR011008">
    <property type="entry name" value="Dimeric_a/b-barrel"/>
</dbReference>
<evidence type="ECO:0000313" key="3">
    <source>
        <dbReference type="Proteomes" id="UP000717328"/>
    </source>
</evidence>
<dbReference type="OrthoDB" id="3830579at2759"/>
<evidence type="ECO:0000313" key="2">
    <source>
        <dbReference type="EMBL" id="KAG5652876.1"/>
    </source>
</evidence>
<dbReference type="SUPFAM" id="SSF54909">
    <property type="entry name" value="Dimeric alpha+beta barrel"/>
    <property type="match status" value="1"/>
</dbReference>
<evidence type="ECO:0000259" key="1">
    <source>
        <dbReference type="PROSITE" id="PS51725"/>
    </source>
</evidence>
<dbReference type="Gene3D" id="3.30.70.100">
    <property type="match status" value="2"/>
</dbReference>
<organism evidence="2 3">
    <name type="scientific">Sphagnurus paluster</name>
    <dbReference type="NCBI Taxonomy" id="117069"/>
    <lineage>
        <taxon>Eukaryota</taxon>
        <taxon>Fungi</taxon>
        <taxon>Dikarya</taxon>
        <taxon>Basidiomycota</taxon>
        <taxon>Agaricomycotina</taxon>
        <taxon>Agaricomycetes</taxon>
        <taxon>Agaricomycetidae</taxon>
        <taxon>Agaricales</taxon>
        <taxon>Tricholomatineae</taxon>
        <taxon>Lyophyllaceae</taxon>
        <taxon>Sphagnurus</taxon>
    </lineage>
</organism>
<reference evidence="2" key="2">
    <citation type="submission" date="2021-10" db="EMBL/GenBank/DDBJ databases">
        <title>Phylogenomics reveals ancestral predisposition of the termite-cultivated fungus Termitomyces towards a domesticated lifestyle.</title>
        <authorList>
            <person name="Auxier B."/>
            <person name="Grum-Grzhimaylo A."/>
            <person name="Cardenas M.E."/>
            <person name="Lodge J.D."/>
            <person name="Laessoe T."/>
            <person name="Pedersen O."/>
            <person name="Smith M.E."/>
            <person name="Kuyper T.W."/>
            <person name="Franco-Molano E.A."/>
            <person name="Baroni T.J."/>
            <person name="Aanen D.K."/>
        </authorList>
    </citation>
    <scope>NUCLEOTIDE SEQUENCE</scope>
    <source>
        <strain evidence="2">D49</strain>
    </source>
</reference>
<dbReference type="Proteomes" id="UP000717328">
    <property type="component" value="Unassembled WGS sequence"/>
</dbReference>
<reference evidence="2" key="1">
    <citation type="submission" date="2021-02" db="EMBL/GenBank/DDBJ databases">
        <authorList>
            <person name="Nieuwenhuis M."/>
            <person name="Van De Peppel L.J.J."/>
        </authorList>
    </citation>
    <scope>NUCLEOTIDE SEQUENCE</scope>
    <source>
        <strain evidence="2">D49</strain>
    </source>
</reference>
<comment type="caution">
    <text evidence="2">The sequence shown here is derived from an EMBL/GenBank/DDBJ whole genome shotgun (WGS) entry which is preliminary data.</text>
</comment>
<dbReference type="EMBL" id="JABCKI010000090">
    <property type="protein sequence ID" value="KAG5652876.1"/>
    <property type="molecule type" value="Genomic_DNA"/>
</dbReference>
<accession>A0A9P7KMS3</accession>
<keyword evidence="3" id="KW-1185">Reference proteome</keyword>
<feature type="domain" description="ABM" evidence="1">
    <location>
        <begin position="61"/>
        <end position="150"/>
    </location>
</feature>
<sequence>MLAPLTNLPSVWESYEHHMKLTQEPAYPEMIKSIAPAVSGPTDLQHVDFDEDATKALDAPATEVVVLTPKSGTAQEDFDAKIATLRESLNKEPACHVVAVGESREKKGTWFMLIGWDSIEAHMDVAAKDALKEIVKSFFAIADVDLVHTNLVKHTA</sequence>
<gene>
    <name evidence="2" type="ORF">H0H81_003239</name>
</gene>
<proteinExistence type="predicted"/>
<dbReference type="PROSITE" id="PS51725">
    <property type="entry name" value="ABM"/>
    <property type="match status" value="1"/>
</dbReference>
<name>A0A9P7KMS3_9AGAR</name>